<dbReference type="InterPro" id="IPR002716">
    <property type="entry name" value="PIN_dom"/>
</dbReference>
<dbReference type="PANTHER" id="PTHR36173:SF1">
    <property type="entry name" value="RIBONUCLEASE VAPC22"/>
    <property type="match status" value="1"/>
</dbReference>
<dbReference type="SUPFAM" id="SSF88723">
    <property type="entry name" value="PIN domain-like"/>
    <property type="match status" value="1"/>
</dbReference>
<dbReference type="Gene3D" id="3.40.50.1010">
    <property type="entry name" value="5'-nuclease"/>
    <property type="match status" value="1"/>
</dbReference>
<dbReference type="Pfam" id="PF01850">
    <property type="entry name" value="PIN"/>
    <property type="match status" value="1"/>
</dbReference>
<dbReference type="InterPro" id="IPR041705">
    <property type="entry name" value="PIN_Sll0205"/>
</dbReference>
<dbReference type="EMBL" id="MCRM02000035">
    <property type="protein sequence ID" value="PNV72126.1"/>
    <property type="molecule type" value="Genomic_DNA"/>
</dbReference>
<dbReference type="CDD" id="cd09872">
    <property type="entry name" value="PIN_Sll0205-like"/>
    <property type="match status" value="1"/>
</dbReference>
<evidence type="ECO:0000259" key="1">
    <source>
        <dbReference type="Pfam" id="PF01850"/>
    </source>
</evidence>
<evidence type="ECO:0000313" key="3">
    <source>
        <dbReference type="Proteomes" id="UP000094669"/>
    </source>
</evidence>
<sequence length="143" mass="15996">MIVLDTHAWIWLLEGDNRINKKHILTKIYKNIPTRSIYVSEISAWEVAMLVSKKRIKISGSLVDWIKEGQNAPGIYSINLTPEIISESVSLPDSFHGDPADRLIVATARILKAELVTMDKAILNYARKGNVKTLSLSPPKSKS</sequence>
<dbReference type="InterPro" id="IPR029060">
    <property type="entry name" value="PIN-like_dom_sf"/>
</dbReference>
<proteinExistence type="predicted"/>
<dbReference type="InterPro" id="IPR052919">
    <property type="entry name" value="TA_system_RNase"/>
</dbReference>
<protein>
    <submittedName>
        <fullName evidence="2">PIN domain nuclease</fullName>
    </submittedName>
</protein>
<dbReference type="PANTHER" id="PTHR36173">
    <property type="entry name" value="RIBONUCLEASE VAPC16-RELATED"/>
    <property type="match status" value="1"/>
</dbReference>
<dbReference type="Proteomes" id="UP000094669">
    <property type="component" value="Unassembled WGS sequence"/>
</dbReference>
<reference evidence="2" key="1">
    <citation type="submission" date="2018-01" db="EMBL/GenBank/DDBJ databases">
        <title>Genomic characterization of Leptospira inadai serogroup Lyme isolated from captured rat in Brazil and comparative analysis with human reference strain.</title>
        <authorList>
            <person name="Moreno L.Z."/>
            <person name="Loureiro A.P."/>
            <person name="Miraglia F."/>
            <person name="Kremer F.S."/>
            <person name="Eslabao M.R."/>
            <person name="Dellagostin O.A."/>
            <person name="Lilenbaum W."/>
            <person name="Moreno A.M."/>
        </authorList>
    </citation>
    <scope>NUCLEOTIDE SEQUENCE [LARGE SCALE GENOMIC DNA]</scope>
    <source>
        <strain evidence="2">M34/99</strain>
    </source>
</reference>
<name>A0ABX4YDA6_9LEPT</name>
<dbReference type="RefSeq" id="WP_010410354.1">
    <property type="nucleotide sequence ID" value="NZ_MCRM02000035.1"/>
</dbReference>
<feature type="domain" description="PIN" evidence="1">
    <location>
        <begin position="2"/>
        <end position="127"/>
    </location>
</feature>
<keyword evidence="3" id="KW-1185">Reference proteome</keyword>
<evidence type="ECO:0000313" key="2">
    <source>
        <dbReference type="EMBL" id="PNV72126.1"/>
    </source>
</evidence>
<accession>A0ABX4YDA6</accession>
<comment type="caution">
    <text evidence="2">The sequence shown here is derived from an EMBL/GenBank/DDBJ whole genome shotgun (WGS) entry which is preliminary data.</text>
</comment>
<organism evidence="2 3">
    <name type="scientific">Leptospira inadai serovar Lyme</name>
    <dbReference type="NCBI Taxonomy" id="293084"/>
    <lineage>
        <taxon>Bacteria</taxon>
        <taxon>Pseudomonadati</taxon>
        <taxon>Spirochaetota</taxon>
        <taxon>Spirochaetia</taxon>
        <taxon>Leptospirales</taxon>
        <taxon>Leptospiraceae</taxon>
        <taxon>Leptospira</taxon>
    </lineage>
</organism>
<gene>
    <name evidence="2" type="ORF">BES34_020070</name>
</gene>